<evidence type="ECO:0000313" key="3">
    <source>
        <dbReference type="EMBL" id="GIH93102.1"/>
    </source>
</evidence>
<accession>A0A8J3SHK8</accession>
<dbReference type="EMBL" id="BOOJ01000030">
    <property type="protein sequence ID" value="GIH93102.1"/>
    <property type="molecule type" value="Genomic_DNA"/>
</dbReference>
<dbReference type="Pfam" id="PF01590">
    <property type="entry name" value="GAF"/>
    <property type="match status" value="1"/>
</dbReference>
<feature type="domain" description="OmpR/PhoB-type" evidence="2">
    <location>
        <begin position="324"/>
        <end position="388"/>
    </location>
</feature>
<keyword evidence="4" id="KW-1185">Reference proteome</keyword>
<evidence type="ECO:0000313" key="4">
    <source>
        <dbReference type="Proteomes" id="UP000619788"/>
    </source>
</evidence>
<dbReference type="SUPFAM" id="SSF46894">
    <property type="entry name" value="C-terminal effector domain of the bipartite response regulators"/>
    <property type="match status" value="1"/>
</dbReference>
<protein>
    <recommendedName>
        <fullName evidence="2">OmpR/PhoB-type domain-containing protein</fullName>
    </recommendedName>
</protein>
<dbReference type="Gene3D" id="3.30.450.40">
    <property type="match status" value="1"/>
</dbReference>
<comment type="caution">
    <text evidence="3">The sequence shown here is derived from an EMBL/GenBank/DDBJ whole genome shotgun (WGS) entry which is preliminary data.</text>
</comment>
<evidence type="ECO:0000256" key="1">
    <source>
        <dbReference type="ARBA" id="ARBA00023125"/>
    </source>
</evidence>
<dbReference type="SMART" id="SM00862">
    <property type="entry name" value="Trans_reg_C"/>
    <property type="match status" value="1"/>
</dbReference>
<reference evidence="3 4" key="1">
    <citation type="submission" date="2021-01" db="EMBL/GenBank/DDBJ databases">
        <title>Whole genome shotgun sequence of Planobispora siamensis NBRC 107568.</title>
        <authorList>
            <person name="Komaki H."/>
            <person name="Tamura T."/>
        </authorList>
    </citation>
    <scope>NUCLEOTIDE SEQUENCE [LARGE SCALE GENOMIC DNA]</scope>
    <source>
        <strain evidence="3 4">NBRC 107568</strain>
    </source>
</reference>
<proteinExistence type="predicted"/>
<organism evidence="3 4">
    <name type="scientific">Planobispora siamensis</name>
    <dbReference type="NCBI Taxonomy" id="936338"/>
    <lineage>
        <taxon>Bacteria</taxon>
        <taxon>Bacillati</taxon>
        <taxon>Actinomycetota</taxon>
        <taxon>Actinomycetes</taxon>
        <taxon>Streptosporangiales</taxon>
        <taxon>Streptosporangiaceae</taxon>
        <taxon>Planobispora</taxon>
    </lineage>
</organism>
<dbReference type="GO" id="GO:0006355">
    <property type="term" value="P:regulation of DNA-templated transcription"/>
    <property type="evidence" value="ECO:0007669"/>
    <property type="project" value="InterPro"/>
</dbReference>
<dbReference type="RefSeq" id="WP_204065276.1">
    <property type="nucleotide sequence ID" value="NZ_BOOJ01000030.1"/>
</dbReference>
<dbReference type="AlphaFoldDB" id="A0A8J3SHK8"/>
<dbReference type="GO" id="GO:0003677">
    <property type="term" value="F:DNA binding"/>
    <property type="evidence" value="ECO:0007669"/>
    <property type="project" value="UniProtKB-KW"/>
</dbReference>
<evidence type="ECO:0000259" key="2">
    <source>
        <dbReference type="SMART" id="SM00862"/>
    </source>
</evidence>
<dbReference type="InterPro" id="IPR003018">
    <property type="entry name" value="GAF"/>
</dbReference>
<dbReference type="InterPro" id="IPR016032">
    <property type="entry name" value="Sig_transdc_resp-reg_C-effctor"/>
</dbReference>
<gene>
    <name evidence="3" type="ORF">Psi01_37320</name>
</gene>
<dbReference type="Proteomes" id="UP000619788">
    <property type="component" value="Unassembled WGS sequence"/>
</dbReference>
<sequence length="493" mass="53312">MTSGHPRSVPVHRQDAHPTRLRRLHEAALTGGPLTGGEADDAPRGVIFDSWRRSLDAGVDPGITAAPLALDRDDVPEVWSAHPMSRLLPLLTESLLRTADETAHILVITDAEGRVLWRDGNHQVLNRADEVCLADGFHWGEGVVGTNGIGTALATGRPVHVRSAEHLLSVLHPWSCSSAPITDPDSGKVIGCVDISGITRALHPATVALVETAARLAESHLALFMRERDDRFRTRYEGRLRALRGEAGALVTTTGRIVAGEPADSWKRIDLPRSGNAVVLPDGRTGVLEPLKGGFLLRLPNRAHTPVLVLSFLGAEHPVARIDGATVPLSLRHAEILALLALHPRGLTADQLSFHLYGDEGNPVTIRAEIHRLRAQLGPVISAKPYRLACTVEADFVAVRRSLTGGAATPFTGAYGGPLLPRSESPAIRRERDELEGQVRARVLRRGTPEDLWAYAETEGGRDDVQILERLTATLPPDDPRAATARIRLNTLD</sequence>
<name>A0A8J3SHK8_9ACTN</name>
<dbReference type="GO" id="GO:0000160">
    <property type="term" value="P:phosphorelay signal transduction system"/>
    <property type="evidence" value="ECO:0007669"/>
    <property type="project" value="InterPro"/>
</dbReference>
<dbReference type="InterPro" id="IPR029016">
    <property type="entry name" value="GAF-like_dom_sf"/>
</dbReference>
<dbReference type="InterPro" id="IPR001867">
    <property type="entry name" value="OmpR/PhoB-type_DNA-bd"/>
</dbReference>
<keyword evidence="1" id="KW-0238">DNA-binding</keyword>